<dbReference type="Gene3D" id="3.60.10.10">
    <property type="entry name" value="Endonuclease/exonuclease/phosphatase"/>
    <property type="match status" value="1"/>
</dbReference>
<dbReference type="SUPFAM" id="SSF57756">
    <property type="entry name" value="Retrovirus zinc finger-like domains"/>
    <property type="match status" value="1"/>
</dbReference>
<feature type="domain" description="CCHC-type" evidence="3">
    <location>
        <begin position="237"/>
        <end position="250"/>
    </location>
</feature>
<dbReference type="InterPro" id="IPR036691">
    <property type="entry name" value="Endo/exonu/phosph_ase_sf"/>
</dbReference>
<dbReference type="InterPro" id="IPR001878">
    <property type="entry name" value="Znf_CCHC"/>
</dbReference>
<dbReference type="RefSeq" id="XP_013161430.1">
    <property type="nucleotide sequence ID" value="XM_013305976.1"/>
</dbReference>
<feature type="compositionally biased region" description="Basic and acidic residues" evidence="2">
    <location>
        <begin position="21"/>
        <end position="30"/>
    </location>
</feature>
<dbReference type="SMART" id="SM00343">
    <property type="entry name" value="ZnF_C2HC"/>
    <property type="match status" value="2"/>
</dbReference>
<keyword evidence="1" id="KW-0862">Zinc</keyword>
<dbReference type="PANTHER" id="PTHR33273">
    <property type="entry name" value="DOMAIN-CONTAINING PROTEIN, PUTATIVE-RELATED"/>
    <property type="match status" value="1"/>
</dbReference>
<proteinExistence type="predicted"/>
<dbReference type="GO" id="GO:0003676">
    <property type="term" value="F:nucleic acid binding"/>
    <property type="evidence" value="ECO:0007669"/>
    <property type="project" value="InterPro"/>
</dbReference>
<dbReference type="KEGG" id="pxu:106113211"/>
<dbReference type="InterPro" id="IPR036875">
    <property type="entry name" value="Znf_CCHC_sf"/>
</dbReference>
<gene>
    <name evidence="4" type="primary">LOC106113211</name>
</gene>
<reference evidence="4" key="1">
    <citation type="submission" date="2025-08" db="UniProtKB">
        <authorList>
            <consortium name="RefSeq"/>
        </authorList>
    </citation>
    <scope>IDENTIFICATION</scope>
</reference>
<accession>A0AAJ7E3Q0</accession>
<evidence type="ECO:0000259" key="3">
    <source>
        <dbReference type="PROSITE" id="PS50158"/>
    </source>
</evidence>
<sequence>MPWSEVVRRGQRGGKKKANRGRTDANAERRRAPRTHTIREPRSAAVVVTITPEGTAKGLTYDSVIAEAKSKIRLQDVGITTGVRFRICATGARRFEVIGEENGPQADALAARLSQIFDGSLVRITRPAKTTEIKVSGFDDSATVEEVLIAVAGAGGCVKESLRCTGLVRDRFGVYHAWIECPVATAKRVAAAGRLVMSWASASVRLLEPRPLRWYRCLQKGHVRVQCTAEVDRSNQCFRCGVDGHKFRDCTARPHCTICAAAKRPADHRLGGKGCSAPAPKANLNHCARAQDLLVQSVAEWSVQIAVVSEPYFVPDRDDWLSDKDEVVALFVPRSPSSPSFGGVRRGRGYVSATVAGTLVVGVYCAPSWSLVDFESLLDQVGALVRRGPRYVVVMGDFNAKSSAWGDVVTNPRGAVLEEWALTTGLTVLNRGSKPTCVRPQGNSVVDISFACPATARRVYGWEVVEGVEILSDHLYIRFQISDSYLAPVHQGAQSPHRDTPWWVVRRLNRDLLIEAALVETWSPADTSLGIDERAEEICASMSRVCSASIPRQGPRPQKREVYWWTAEIASLRSACVRARRQVQRHRRRRHRDEVVEEA</sequence>
<dbReference type="Proteomes" id="UP000694872">
    <property type="component" value="Unplaced"/>
</dbReference>
<evidence type="ECO:0000256" key="2">
    <source>
        <dbReference type="SAM" id="MobiDB-lite"/>
    </source>
</evidence>
<dbReference type="GO" id="GO:0003824">
    <property type="term" value="F:catalytic activity"/>
    <property type="evidence" value="ECO:0007669"/>
    <property type="project" value="InterPro"/>
</dbReference>
<organism evidence="4">
    <name type="scientific">Papilio xuthus</name>
    <name type="common">Asian swallowtail butterfly</name>
    <dbReference type="NCBI Taxonomy" id="66420"/>
    <lineage>
        <taxon>Eukaryota</taxon>
        <taxon>Metazoa</taxon>
        <taxon>Ecdysozoa</taxon>
        <taxon>Arthropoda</taxon>
        <taxon>Hexapoda</taxon>
        <taxon>Insecta</taxon>
        <taxon>Pterygota</taxon>
        <taxon>Neoptera</taxon>
        <taxon>Endopterygota</taxon>
        <taxon>Lepidoptera</taxon>
        <taxon>Glossata</taxon>
        <taxon>Ditrysia</taxon>
        <taxon>Papilionoidea</taxon>
        <taxon>Papilionidae</taxon>
        <taxon>Papilioninae</taxon>
        <taxon>Papilio</taxon>
    </lineage>
</organism>
<dbReference type="InterPro" id="IPR005135">
    <property type="entry name" value="Endo/exonuclease/phosphatase"/>
</dbReference>
<keyword evidence="1" id="KW-0863">Zinc-finger</keyword>
<dbReference type="GO" id="GO:0008270">
    <property type="term" value="F:zinc ion binding"/>
    <property type="evidence" value="ECO:0007669"/>
    <property type="project" value="UniProtKB-KW"/>
</dbReference>
<dbReference type="GeneID" id="106113211"/>
<keyword evidence="1" id="KW-0479">Metal-binding</keyword>
<dbReference type="Pfam" id="PF14529">
    <property type="entry name" value="Exo_endo_phos_2"/>
    <property type="match status" value="1"/>
</dbReference>
<dbReference type="AlphaFoldDB" id="A0AAJ7E3Q0"/>
<dbReference type="SUPFAM" id="SSF56219">
    <property type="entry name" value="DNase I-like"/>
    <property type="match status" value="1"/>
</dbReference>
<evidence type="ECO:0000313" key="4">
    <source>
        <dbReference type="RefSeq" id="XP_013161430.1"/>
    </source>
</evidence>
<dbReference type="PANTHER" id="PTHR33273:SF2">
    <property type="entry name" value="ENDONUCLEASE_EXONUCLEASE_PHOSPHATASE DOMAIN-CONTAINING PROTEIN"/>
    <property type="match status" value="1"/>
</dbReference>
<dbReference type="CDD" id="cd09077">
    <property type="entry name" value="R1-I-EN"/>
    <property type="match status" value="1"/>
</dbReference>
<protein>
    <submittedName>
        <fullName evidence="4">Uncharacterized protein LOC106113211</fullName>
    </submittedName>
</protein>
<dbReference type="PROSITE" id="PS50158">
    <property type="entry name" value="ZF_CCHC"/>
    <property type="match status" value="1"/>
</dbReference>
<feature type="compositionally biased region" description="Basic residues" evidence="2">
    <location>
        <begin position="9"/>
        <end position="20"/>
    </location>
</feature>
<evidence type="ECO:0000256" key="1">
    <source>
        <dbReference type="PROSITE-ProRule" id="PRU00047"/>
    </source>
</evidence>
<feature type="region of interest" description="Disordered" evidence="2">
    <location>
        <begin position="1"/>
        <end position="37"/>
    </location>
</feature>
<name>A0AAJ7E3Q0_PAPXU</name>
<dbReference type="Gene3D" id="4.10.60.10">
    <property type="entry name" value="Zinc finger, CCHC-type"/>
    <property type="match status" value="1"/>
</dbReference>